<keyword evidence="7" id="KW-0520">NAD</keyword>
<dbReference type="InterPro" id="IPR033878">
    <property type="entry name" value="NfsB-like"/>
</dbReference>
<keyword evidence="10" id="KW-1185">Reference proteome</keyword>
<evidence type="ECO:0000256" key="6">
    <source>
        <dbReference type="ARBA" id="ARBA00023002"/>
    </source>
</evidence>
<reference evidence="9 10" key="1">
    <citation type="journal article" date="2017" name="Antonie Van Leeuwenhoek">
        <title>Phylogenomic resolution of the bacterial genus Pantoea and its relationship with Erwinia and Tatumella.</title>
        <authorList>
            <person name="Palmer M."/>
            <person name="Steenkamp E.T."/>
            <person name="Coetzee M.P."/>
            <person name="Chan W.Y."/>
            <person name="van Zyl E."/>
            <person name="De Maayer P."/>
            <person name="Coutinho T.A."/>
            <person name="Blom J."/>
            <person name="Smits T.H."/>
            <person name="Duffy B."/>
            <person name="Venter S.N."/>
        </authorList>
    </citation>
    <scope>NUCLEOTIDE SEQUENCE [LARGE SCALE GENOMIC DNA]</scope>
    <source>
        <strain evidence="9 10">LMG 2657</strain>
    </source>
</reference>
<dbReference type="Gene3D" id="3.40.109.10">
    <property type="entry name" value="NADH Oxidase"/>
    <property type="match status" value="1"/>
</dbReference>
<keyword evidence="5" id="KW-0521">NADP</keyword>
<proteinExistence type="inferred from homology"/>
<dbReference type="GO" id="GO:0005829">
    <property type="term" value="C:cytosol"/>
    <property type="evidence" value="ECO:0007669"/>
    <property type="project" value="TreeGrafter"/>
</dbReference>
<name>A0A1X1EG59_PANCY</name>
<evidence type="ECO:0000259" key="8">
    <source>
        <dbReference type="Pfam" id="PF00881"/>
    </source>
</evidence>
<dbReference type="Proteomes" id="UP000193749">
    <property type="component" value="Unassembled WGS sequence"/>
</dbReference>
<evidence type="ECO:0000256" key="4">
    <source>
        <dbReference type="ARBA" id="ARBA00022643"/>
    </source>
</evidence>
<dbReference type="NCBIfam" id="NF008275">
    <property type="entry name" value="PRK11053.1"/>
    <property type="match status" value="1"/>
</dbReference>
<evidence type="ECO:0000256" key="7">
    <source>
        <dbReference type="ARBA" id="ARBA00023027"/>
    </source>
</evidence>
<evidence type="ECO:0000313" key="10">
    <source>
        <dbReference type="Proteomes" id="UP000193749"/>
    </source>
</evidence>
<evidence type="ECO:0000256" key="3">
    <source>
        <dbReference type="ARBA" id="ARBA00022630"/>
    </source>
</evidence>
<dbReference type="GO" id="GO:0046857">
    <property type="term" value="F:oxidoreductase activity, acting on other nitrogenous compounds as donors, with NAD or NADP as acceptor"/>
    <property type="evidence" value="ECO:0007669"/>
    <property type="project" value="TreeGrafter"/>
</dbReference>
<dbReference type="InterPro" id="IPR000415">
    <property type="entry name" value="Nitroreductase-like"/>
</dbReference>
<dbReference type="PANTHER" id="PTHR23026:SF125">
    <property type="entry name" value="OXYGEN-INSENSITIVE NAD(P)H NITROREDUCTASE"/>
    <property type="match status" value="1"/>
</dbReference>
<keyword evidence="3" id="KW-0285">Flavoprotein</keyword>
<comment type="cofactor">
    <cofactor evidence="1">
        <name>FMN</name>
        <dbReference type="ChEBI" id="CHEBI:58210"/>
    </cofactor>
</comment>
<evidence type="ECO:0000256" key="1">
    <source>
        <dbReference type="ARBA" id="ARBA00001917"/>
    </source>
</evidence>
<dbReference type="AlphaFoldDB" id="A0A1X1EG59"/>
<evidence type="ECO:0000256" key="2">
    <source>
        <dbReference type="ARBA" id="ARBA00007118"/>
    </source>
</evidence>
<dbReference type="InterPro" id="IPR050627">
    <property type="entry name" value="Nitroreductase/BluB"/>
</dbReference>
<dbReference type="STRING" id="55209.HA50_28145"/>
<protein>
    <submittedName>
        <fullName evidence="9">NAD(P)H nitroreductase</fullName>
    </submittedName>
</protein>
<comment type="caution">
    <text evidence="9">The sequence shown here is derived from an EMBL/GenBank/DDBJ whole genome shotgun (WGS) entry which is preliminary data.</text>
</comment>
<accession>A0A1X1EG59</accession>
<dbReference type="RefSeq" id="WP_084880647.1">
    <property type="nucleotide sequence ID" value="NZ_JAGGMY010000004.1"/>
</dbReference>
<dbReference type="OrthoDB" id="9809288at2"/>
<comment type="similarity">
    <text evidence="2">Belongs to the nitroreductase family.</text>
</comment>
<dbReference type="SUPFAM" id="SSF55469">
    <property type="entry name" value="FMN-dependent nitroreductase-like"/>
    <property type="match status" value="1"/>
</dbReference>
<dbReference type="EMBL" id="MLJI01000003">
    <property type="protein sequence ID" value="ORM87812.1"/>
    <property type="molecule type" value="Genomic_DNA"/>
</dbReference>
<gene>
    <name evidence="9" type="ORF">HA50_28145</name>
</gene>
<evidence type="ECO:0000256" key="5">
    <source>
        <dbReference type="ARBA" id="ARBA00022857"/>
    </source>
</evidence>
<dbReference type="Pfam" id="PF00881">
    <property type="entry name" value="Nitroreductase"/>
    <property type="match status" value="1"/>
</dbReference>
<dbReference type="GO" id="GO:0046256">
    <property type="term" value="P:2,4,6-trinitrotoluene catabolic process"/>
    <property type="evidence" value="ECO:0007669"/>
    <property type="project" value="TreeGrafter"/>
</dbReference>
<dbReference type="CDD" id="cd02149">
    <property type="entry name" value="NfsB-like"/>
    <property type="match status" value="1"/>
</dbReference>
<evidence type="ECO:0000313" key="9">
    <source>
        <dbReference type="EMBL" id="ORM87812.1"/>
    </source>
</evidence>
<dbReference type="InterPro" id="IPR029479">
    <property type="entry name" value="Nitroreductase"/>
</dbReference>
<keyword evidence="4" id="KW-0288">FMN</keyword>
<organism evidence="9 10">
    <name type="scientific">Pantoea cypripedii</name>
    <name type="common">Pectobacterium cypripedii</name>
    <name type="synonym">Erwinia cypripedii</name>
    <dbReference type="NCBI Taxonomy" id="55209"/>
    <lineage>
        <taxon>Bacteria</taxon>
        <taxon>Pseudomonadati</taxon>
        <taxon>Pseudomonadota</taxon>
        <taxon>Gammaproteobacteria</taxon>
        <taxon>Enterobacterales</taxon>
        <taxon>Erwiniaceae</taxon>
        <taxon>Pantoea</taxon>
    </lineage>
</organism>
<keyword evidence="6" id="KW-0560">Oxidoreductase</keyword>
<sequence length="217" mass="24034">MTLNDAVVRRHTVKAFASGKSLPDAEIETLLNVLRNSPSSVNSQPWHFVVASTAAGRELIAQSTQGPFVYNGPKVLNASHVIALCMRTDLDEAHLQNVLAQEEKDGRFLKPEGKAGQDKSRRGYVDIHRYEQRDVPQWMEKQVYLALGGLLLGAAMLGIDATPMEGFDQRSLDQALGLREKGLTSVVLVSLGYRSEEDFNAALPKSRLPREEIFTFI</sequence>
<dbReference type="PANTHER" id="PTHR23026">
    <property type="entry name" value="NADPH NITROREDUCTASE"/>
    <property type="match status" value="1"/>
</dbReference>
<feature type="domain" description="Nitroreductase" evidence="8">
    <location>
        <begin position="8"/>
        <end position="193"/>
    </location>
</feature>